<dbReference type="EMBL" id="SRSC01000002">
    <property type="protein sequence ID" value="TGU72584.1"/>
    <property type="molecule type" value="Genomic_DNA"/>
</dbReference>
<evidence type="ECO:0000259" key="11">
    <source>
        <dbReference type="Pfam" id="PF00697"/>
    </source>
</evidence>
<evidence type="ECO:0000256" key="7">
    <source>
        <dbReference type="ARBA" id="ARBA00022822"/>
    </source>
</evidence>
<keyword evidence="7 10" id="KW-0822">Tryptophan biosynthesis</keyword>
<dbReference type="FunFam" id="3.20.20.70:FF:000075">
    <property type="entry name" value="Tryptophan biosynthesis protein TRP1"/>
    <property type="match status" value="1"/>
</dbReference>
<dbReference type="EC" id="5.3.1.24" evidence="4 10"/>
<dbReference type="InterPro" id="IPR011060">
    <property type="entry name" value="RibuloseP-bd_barrel"/>
</dbReference>
<evidence type="ECO:0000256" key="5">
    <source>
        <dbReference type="ARBA" id="ARBA00022272"/>
    </source>
</evidence>
<dbReference type="InterPro" id="IPR001240">
    <property type="entry name" value="PRAI_dom"/>
</dbReference>
<dbReference type="HAMAP" id="MF_00135">
    <property type="entry name" value="PRAI"/>
    <property type="match status" value="1"/>
</dbReference>
<dbReference type="Gene3D" id="3.20.20.70">
    <property type="entry name" value="Aldolase class I"/>
    <property type="match status" value="1"/>
</dbReference>
<comment type="caution">
    <text evidence="12">The sequence shown here is derived from an EMBL/GenBank/DDBJ whole genome shotgun (WGS) entry which is preliminary data.</text>
</comment>
<dbReference type="Pfam" id="PF00697">
    <property type="entry name" value="PRAI"/>
    <property type="match status" value="1"/>
</dbReference>
<dbReference type="AlphaFoldDB" id="A0A4S1CGA6"/>
<keyword evidence="8 10" id="KW-0057">Aromatic amino acid biosynthesis</keyword>
<evidence type="ECO:0000256" key="1">
    <source>
        <dbReference type="ARBA" id="ARBA00001164"/>
    </source>
</evidence>
<dbReference type="InterPro" id="IPR044643">
    <property type="entry name" value="TrpF_fam"/>
</dbReference>
<dbReference type="GO" id="GO:0000162">
    <property type="term" value="P:L-tryptophan biosynthetic process"/>
    <property type="evidence" value="ECO:0007669"/>
    <property type="project" value="UniProtKB-UniRule"/>
</dbReference>
<dbReference type="Proteomes" id="UP000306416">
    <property type="component" value="Unassembled WGS sequence"/>
</dbReference>
<evidence type="ECO:0000313" key="12">
    <source>
        <dbReference type="EMBL" id="TGU72584.1"/>
    </source>
</evidence>
<evidence type="ECO:0000256" key="3">
    <source>
        <dbReference type="ARBA" id="ARBA00007571"/>
    </source>
</evidence>
<comment type="catalytic activity">
    <reaction evidence="1 10">
        <text>N-(5-phospho-beta-D-ribosyl)anthranilate = 1-(2-carboxyphenylamino)-1-deoxy-D-ribulose 5-phosphate</text>
        <dbReference type="Rhea" id="RHEA:21540"/>
        <dbReference type="ChEBI" id="CHEBI:18277"/>
        <dbReference type="ChEBI" id="CHEBI:58613"/>
        <dbReference type="EC" id="5.3.1.24"/>
    </reaction>
</comment>
<evidence type="ECO:0000313" key="13">
    <source>
        <dbReference type="Proteomes" id="UP000306416"/>
    </source>
</evidence>
<evidence type="ECO:0000256" key="8">
    <source>
        <dbReference type="ARBA" id="ARBA00023141"/>
    </source>
</evidence>
<evidence type="ECO:0000256" key="2">
    <source>
        <dbReference type="ARBA" id="ARBA00004664"/>
    </source>
</evidence>
<evidence type="ECO:0000256" key="9">
    <source>
        <dbReference type="ARBA" id="ARBA00023235"/>
    </source>
</evidence>
<dbReference type="SUPFAM" id="SSF51366">
    <property type="entry name" value="Ribulose-phoshate binding barrel"/>
    <property type="match status" value="1"/>
</dbReference>
<reference evidence="12 13" key="1">
    <citation type="submission" date="2019-04" db="EMBL/GenBank/DDBJ databases">
        <title>Geobacter oryzae sp. nov., ferric-reducing bacteria isolated from paddy soil.</title>
        <authorList>
            <person name="Xu Z."/>
            <person name="Masuda Y."/>
            <person name="Itoh H."/>
            <person name="Senoo K."/>
        </authorList>
    </citation>
    <scope>NUCLEOTIDE SEQUENCE [LARGE SCALE GENOMIC DNA]</scope>
    <source>
        <strain evidence="12 13">Red111</strain>
    </source>
</reference>
<organism evidence="12 13">
    <name type="scientific">Geomonas terrae</name>
    <dbReference type="NCBI Taxonomy" id="2562681"/>
    <lineage>
        <taxon>Bacteria</taxon>
        <taxon>Pseudomonadati</taxon>
        <taxon>Thermodesulfobacteriota</taxon>
        <taxon>Desulfuromonadia</taxon>
        <taxon>Geobacterales</taxon>
        <taxon>Geobacteraceae</taxon>
        <taxon>Geomonas</taxon>
    </lineage>
</organism>
<evidence type="ECO:0000256" key="10">
    <source>
        <dbReference type="HAMAP-Rule" id="MF_00135"/>
    </source>
</evidence>
<dbReference type="PANTHER" id="PTHR42894:SF1">
    <property type="entry name" value="N-(5'-PHOSPHORIBOSYL)ANTHRANILATE ISOMERASE"/>
    <property type="match status" value="1"/>
</dbReference>
<protein>
    <recommendedName>
        <fullName evidence="5 10">N-(5'-phosphoribosyl)anthranilate isomerase</fullName>
        <shortName evidence="10">PRAI</shortName>
        <ecNumber evidence="4 10">5.3.1.24</ecNumber>
    </recommendedName>
</protein>
<evidence type="ECO:0000256" key="4">
    <source>
        <dbReference type="ARBA" id="ARBA00012572"/>
    </source>
</evidence>
<dbReference type="PANTHER" id="PTHR42894">
    <property type="entry name" value="N-(5'-PHOSPHORIBOSYL)ANTHRANILATE ISOMERASE"/>
    <property type="match status" value="1"/>
</dbReference>
<comment type="similarity">
    <text evidence="3 10">Belongs to the TrpF family.</text>
</comment>
<dbReference type="RefSeq" id="WP_135870059.1">
    <property type="nucleotide sequence ID" value="NZ_SRSC01000002.1"/>
</dbReference>
<name>A0A4S1CGA6_9BACT</name>
<keyword evidence="6 10" id="KW-0028">Amino-acid biosynthesis</keyword>
<keyword evidence="13" id="KW-1185">Reference proteome</keyword>
<dbReference type="UniPathway" id="UPA00035">
    <property type="reaction ID" value="UER00042"/>
</dbReference>
<evidence type="ECO:0000256" key="6">
    <source>
        <dbReference type="ARBA" id="ARBA00022605"/>
    </source>
</evidence>
<proteinExistence type="inferred from homology"/>
<dbReference type="GO" id="GO:0004640">
    <property type="term" value="F:phosphoribosylanthranilate isomerase activity"/>
    <property type="evidence" value="ECO:0007669"/>
    <property type="project" value="UniProtKB-UniRule"/>
</dbReference>
<sequence>MTKVKICGITSVDDALMAVDAGADALGFVFFEKSPRYVNPEAAAGIIAKLPPLVQVVGLFVNADLDVVNRTADHCGLDIVQLHGEESPEFCTLVRRRIMKAFRVRGPESLVPLPEFHVAAYLLDAYSPNAHGGTGEVFDWECAIAAKEHGPIVLAGGLTPDNIAAAVTQVRPYGVDVSSGVEASPGLKDPDKVRRFIQLAKHPHPI</sequence>
<dbReference type="InterPro" id="IPR013785">
    <property type="entry name" value="Aldolase_TIM"/>
</dbReference>
<feature type="domain" description="N-(5'phosphoribosyl) anthranilate isomerase (PRAI)" evidence="11">
    <location>
        <begin position="4"/>
        <end position="198"/>
    </location>
</feature>
<dbReference type="CDD" id="cd00405">
    <property type="entry name" value="PRAI"/>
    <property type="match status" value="1"/>
</dbReference>
<keyword evidence="9 10" id="KW-0413">Isomerase</keyword>
<accession>A0A4S1CGA6</accession>
<comment type="pathway">
    <text evidence="2 10">Amino-acid biosynthesis; L-tryptophan biosynthesis; L-tryptophan from chorismate: step 3/5.</text>
</comment>
<gene>
    <name evidence="10" type="primary">trpF</name>
    <name evidence="12" type="ORF">E4633_09785</name>
</gene>
<dbReference type="NCBIfam" id="NF002298">
    <property type="entry name" value="PRK01222.1-4"/>
    <property type="match status" value="1"/>
</dbReference>